<dbReference type="Gene3D" id="3.30.900.10">
    <property type="entry name" value="HORMA domain"/>
    <property type="match status" value="1"/>
</dbReference>
<reference evidence="2 3" key="1">
    <citation type="submission" date="2024-05" db="EMBL/GenBank/DDBJ databases">
        <title>Genetic variation in Jamaican populations of the coffee berry borer (Hypothenemus hampei).</title>
        <authorList>
            <person name="Errbii M."/>
            <person name="Myrie A."/>
        </authorList>
    </citation>
    <scope>NUCLEOTIDE SEQUENCE [LARGE SCALE GENOMIC DNA]</scope>
    <source>
        <strain evidence="2">JA-Hopewell-2020-01-JO</strain>
        <tissue evidence="2">Whole body</tissue>
    </source>
</reference>
<gene>
    <name evidence="2" type="ORF">ABEB36_003441</name>
</gene>
<dbReference type="Pfam" id="PF02301">
    <property type="entry name" value="HORMA"/>
    <property type="match status" value="1"/>
</dbReference>
<organism evidence="2 3">
    <name type="scientific">Hypothenemus hampei</name>
    <name type="common">Coffee berry borer</name>
    <dbReference type="NCBI Taxonomy" id="57062"/>
    <lineage>
        <taxon>Eukaryota</taxon>
        <taxon>Metazoa</taxon>
        <taxon>Ecdysozoa</taxon>
        <taxon>Arthropoda</taxon>
        <taxon>Hexapoda</taxon>
        <taxon>Insecta</taxon>
        <taxon>Pterygota</taxon>
        <taxon>Neoptera</taxon>
        <taxon>Endopterygota</taxon>
        <taxon>Coleoptera</taxon>
        <taxon>Polyphaga</taxon>
        <taxon>Cucujiformia</taxon>
        <taxon>Curculionidae</taxon>
        <taxon>Scolytinae</taxon>
        <taxon>Hypothenemus</taxon>
    </lineage>
</organism>
<dbReference type="InterPro" id="IPR045091">
    <property type="entry name" value="Mad2-like"/>
</dbReference>
<dbReference type="EMBL" id="JBDJPC010000002">
    <property type="protein sequence ID" value="KAL1514130.1"/>
    <property type="molecule type" value="Genomic_DNA"/>
</dbReference>
<dbReference type="PANTHER" id="PTHR11842">
    <property type="entry name" value="MITOTIC SPINDLE ASSEMBLY CHECKPOINT PROTEIN MAD2"/>
    <property type="match status" value="1"/>
</dbReference>
<evidence type="ECO:0000313" key="2">
    <source>
        <dbReference type="EMBL" id="KAL1514130.1"/>
    </source>
</evidence>
<comment type="caution">
    <text evidence="2">The sequence shown here is derived from an EMBL/GenBank/DDBJ whole genome shotgun (WGS) entry which is preliminary data.</text>
</comment>
<dbReference type="SUPFAM" id="SSF56019">
    <property type="entry name" value="The spindle assembly checkpoint protein mad2"/>
    <property type="match status" value="1"/>
</dbReference>
<accession>A0ABD1FBS6</accession>
<dbReference type="Proteomes" id="UP001566132">
    <property type="component" value="Unassembled WGS sequence"/>
</dbReference>
<dbReference type="PANTHER" id="PTHR11842:SF10">
    <property type="entry name" value="MITOTIC SPINDLE ASSEMBLY CHECKPOINT PROTEIN MAD2B"/>
    <property type="match status" value="1"/>
</dbReference>
<dbReference type="PROSITE" id="PS50815">
    <property type="entry name" value="HORMA"/>
    <property type="match status" value="1"/>
</dbReference>
<evidence type="ECO:0000313" key="3">
    <source>
        <dbReference type="Proteomes" id="UP001566132"/>
    </source>
</evidence>
<proteinExistence type="predicted"/>
<sequence>MSSDEIKAEVVDIILEFLEVTIHNILYVRKLYPDVIYTLKKKYGVSVYQLIHPDLVKYIEECLKAVAFNIRNRQLKKLFICFEEDDTIIDTFVIDILSITQLSNRNQYLVDFENNLRDFMLKLHSNRYYFKEIKSGEARFSIHLQTTTLSHLEFNKIPQYESFPWILDNQLKDHLDLSIDTSMSIVPIHKIEADFLKLQIYVEK</sequence>
<keyword evidence="3" id="KW-1185">Reference proteome</keyword>
<dbReference type="AlphaFoldDB" id="A0ABD1FBS6"/>
<dbReference type="InterPro" id="IPR003511">
    <property type="entry name" value="HORMA_dom"/>
</dbReference>
<dbReference type="InterPro" id="IPR036570">
    <property type="entry name" value="HORMA_dom_sf"/>
</dbReference>
<protein>
    <recommendedName>
        <fullName evidence="1">HORMA domain-containing protein</fullName>
    </recommendedName>
</protein>
<feature type="domain" description="HORMA" evidence="1">
    <location>
        <begin position="8"/>
        <end position="202"/>
    </location>
</feature>
<evidence type="ECO:0000259" key="1">
    <source>
        <dbReference type="PROSITE" id="PS50815"/>
    </source>
</evidence>
<name>A0ABD1FBS6_HYPHA</name>